<keyword evidence="6" id="KW-1185">Reference proteome</keyword>
<dbReference type="Pfam" id="PF13855">
    <property type="entry name" value="LRR_8"/>
    <property type="match status" value="3"/>
</dbReference>
<feature type="chain" id="PRO_5044852868" evidence="4">
    <location>
        <begin position="24"/>
        <end position="527"/>
    </location>
</feature>
<dbReference type="SMART" id="SM00369">
    <property type="entry name" value="LRR_TYP"/>
    <property type="match status" value="12"/>
</dbReference>
<accession>A0ABD0YJU6</accession>
<name>A0ABD0YJU6_9HEMI</name>
<dbReference type="InterPro" id="IPR032675">
    <property type="entry name" value="LRR_dom_sf"/>
</dbReference>
<dbReference type="InterPro" id="IPR003591">
    <property type="entry name" value="Leu-rich_rpt_typical-subtyp"/>
</dbReference>
<reference evidence="5 6" key="1">
    <citation type="submission" date="2024-07" db="EMBL/GenBank/DDBJ databases">
        <title>Chromosome-level genome assembly of the water stick insect Ranatra chinensis (Heteroptera: Nepidae).</title>
        <authorList>
            <person name="Liu X."/>
        </authorList>
    </citation>
    <scope>NUCLEOTIDE SEQUENCE [LARGE SCALE GENOMIC DNA]</scope>
    <source>
        <strain evidence="5">Cailab_2021Rc</strain>
        <tissue evidence="5">Muscle</tissue>
    </source>
</reference>
<evidence type="ECO:0000256" key="4">
    <source>
        <dbReference type="SAM" id="SignalP"/>
    </source>
</evidence>
<keyword evidence="3" id="KW-0677">Repeat</keyword>
<evidence type="ECO:0000256" key="3">
    <source>
        <dbReference type="ARBA" id="ARBA00022737"/>
    </source>
</evidence>
<dbReference type="SUPFAM" id="SSF52058">
    <property type="entry name" value="L domain-like"/>
    <property type="match status" value="1"/>
</dbReference>
<dbReference type="InterPro" id="IPR001611">
    <property type="entry name" value="Leu-rich_rpt"/>
</dbReference>
<evidence type="ECO:0000256" key="1">
    <source>
        <dbReference type="ARBA" id="ARBA00022614"/>
    </source>
</evidence>
<keyword evidence="1" id="KW-0433">Leucine-rich repeat</keyword>
<sequence>MWPVRSSLSPLVAVVIFVSVADCLVESSSVSCAVRKEISPCTCQNKPFISQGRTVDVSCERMTSFEQVLDAVKKKFEPDVQINMKISYSTLDDLPQMSFNQMGLKIFSLDLNDNNITSLPESVFMGMGQWAEHLGLSNNPLGAVPHSVLALMPRLKVLDLQRANITNITSADFQGLASLRNLLLKENEIELLEEDSLPTKLHKLQLGGNRIKSLNGTVRKMSELEWLIINHNRIESLDGELPCATPNDKLQLLVADDNQLVSLPDSMHNFKRLDYANFHRNNITSLNRTLAKNRLLTYLNLEANHISTLVENEFSDLEQLKDILLGWNRIEWLNGSLVPLKTLRTLNLTHNAIGHFSFQELAGLTQLKMVDLSHNDMHTLTSRTQNQVESEVRIVELRLQFNKLSRLSGALSGLSGLNRLNLSHNLIEVIQPNDLIGLDDLKILDVSYNKLLTLEETSKTLLPRLEELRASHNAIRVLEHDFYGLPRLCWADLSHNDILTVDPTLTDNTRCQLHGVNSTLRIYLHGE</sequence>
<dbReference type="SUPFAM" id="SSF52075">
    <property type="entry name" value="Outer arm dynein light chain 1"/>
    <property type="match status" value="1"/>
</dbReference>
<dbReference type="EMBL" id="JBFDAA010000016">
    <property type="protein sequence ID" value="KAL1117394.1"/>
    <property type="molecule type" value="Genomic_DNA"/>
</dbReference>
<protein>
    <submittedName>
        <fullName evidence="5">Uncharacterized protein</fullName>
    </submittedName>
</protein>
<gene>
    <name evidence="5" type="ORF">AAG570_004720</name>
</gene>
<feature type="signal peptide" evidence="4">
    <location>
        <begin position="1"/>
        <end position="23"/>
    </location>
</feature>
<dbReference type="PANTHER" id="PTHR24373">
    <property type="entry name" value="SLIT RELATED LEUCINE-RICH REPEAT NEURONAL PROTEIN"/>
    <property type="match status" value="1"/>
</dbReference>
<comment type="caution">
    <text evidence="5">The sequence shown here is derived from an EMBL/GenBank/DDBJ whole genome shotgun (WGS) entry which is preliminary data.</text>
</comment>
<dbReference type="Proteomes" id="UP001558652">
    <property type="component" value="Unassembled WGS sequence"/>
</dbReference>
<proteinExistence type="predicted"/>
<evidence type="ECO:0000313" key="6">
    <source>
        <dbReference type="Proteomes" id="UP001558652"/>
    </source>
</evidence>
<keyword evidence="2 4" id="KW-0732">Signal</keyword>
<dbReference type="InterPro" id="IPR050328">
    <property type="entry name" value="Dev_Immune_Receptor"/>
</dbReference>
<dbReference type="PROSITE" id="PS51450">
    <property type="entry name" value="LRR"/>
    <property type="match status" value="2"/>
</dbReference>
<organism evidence="5 6">
    <name type="scientific">Ranatra chinensis</name>
    <dbReference type="NCBI Taxonomy" id="642074"/>
    <lineage>
        <taxon>Eukaryota</taxon>
        <taxon>Metazoa</taxon>
        <taxon>Ecdysozoa</taxon>
        <taxon>Arthropoda</taxon>
        <taxon>Hexapoda</taxon>
        <taxon>Insecta</taxon>
        <taxon>Pterygota</taxon>
        <taxon>Neoptera</taxon>
        <taxon>Paraneoptera</taxon>
        <taxon>Hemiptera</taxon>
        <taxon>Heteroptera</taxon>
        <taxon>Panheteroptera</taxon>
        <taxon>Nepomorpha</taxon>
        <taxon>Nepidae</taxon>
        <taxon>Ranatrinae</taxon>
        <taxon>Ranatra</taxon>
    </lineage>
</organism>
<dbReference type="PANTHER" id="PTHR24373:SF378">
    <property type="entry name" value="FI03225P-RELATED"/>
    <property type="match status" value="1"/>
</dbReference>
<dbReference type="Gene3D" id="3.80.10.10">
    <property type="entry name" value="Ribonuclease Inhibitor"/>
    <property type="match status" value="3"/>
</dbReference>
<evidence type="ECO:0000313" key="5">
    <source>
        <dbReference type="EMBL" id="KAL1117394.1"/>
    </source>
</evidence>
<evidence type="ECO:0000256" key="2">
    <source>
        <dbReference type="ARBA" id="ARBA00022729"/>
    </source>
</evidence>
<dbReference type="AlphaFoldDB" id="A0ABD0YJU6"/>